<reference evidence="1" key="2">
    <citation type="submission" date="2023-01" db="EMBL/GenBank/DDBJ databases">
        <authorList>
            <person name="Petersen C."/>
        </authorList>
    </citation>
    <scope>NUCLEOTIDE SEQUENCE</scope>
    <source>
        <strain evidence="1">IBT 15450</strain>
    </source>
</reference>
<name>A0AAD6IEC3_PENCN</name>
<comment type="caution">
    <text evidence="1">The sequence shown here is derived from an EMBL/GenBank/DDBJ whole genome shotgun (WGS) entry which is preliminary data.</text>
</comment>
<evidence type="ECO:0000313" key="2">
    <source>
        <dbReference type="Proteomes" id="UP001219568"/>
    </source>
</evidence>
<sequence>MTCKIPNYKEQAGFELKEKEIHAYMHNGKDGGATLAYAFKPIGLLELYAWNRNDRIVEMSSNI</sequence>
<gene>
    <name evidence="1" type="ORF">N7460_005725</name>
</gene>
<proteinExistence type="predicted"/>
<organism evidence="1 2">
    <name type="scientific">Penicillium canescens</name>
    <dbReference type="NCBI Taxonomy" id="5083"/>
    <lineage>
        <taxon>Eukaryota</taxon>
        <taxon>Fungi</taxon>
        <taxon>Dikarya</taxon>
        <taxon>Ascomycota</taxon>
        <taxon>Pezizomycotina</taxon>
        <taxon>Eurotiomycetes</taxon>
        <taxon>Eurotiomycetidae</taxon>
        <taxon>Eurotiales</taxon>
        <taxon>Aspergillaceae</taxon>
        <taxon>Penicillium</taxon>
    </lineage>
</organism>
<dbReference type="EMBL" id="JAQJZL010000004">
    <property type="protein sequence ID" value="KAJ6044370.1"/>
    <property type="molecule type" value="Genomic_DNA"/>
</dbReference>
<dbReference type="Proteomes" id="UP001219568">
    <property type="component" value="Unassembled WGS sequence"/>
</dbReference>
<reference evidence="1" key="1">
    <citation type="journal article" date="2023" name="IMA Fungus">
        <title>Comparative genomic study of the Penicillium genus elucidates a diverse pangenome and 15 lateral gene transfer events.</title>
        <authorList>
            <person name="Petersen C."/>
            <person name="Sorensen T."/>
            <person name="Nielsen M.R."/>
            <person name="Sondergaard T.E."/>
            <person name="Sorensen J.L."/>
            <person name="Fitzpatrick D.A."/>
            <person name="Frisvad J.C."/>
            <person name="Nielsen K.L."/>
        </authorList>
    </citation>
    <scope>NUCLEOTIDE SEQUENCE</scope>
    <source>
        <strain evidence="1">IBT 15450</strain>
    </source>
</reference>
<accession>A0AAD6IEC3</accession>
<keyword evidence="2" id="KW-1185">Reference proteome</keyword>
<dbReference type="AlphaFoldDB" id="A0AAD6IEC3"/>
<evidence type="ECO:0000313" key="1">
    <source>
        <dbReference type="EMBL" id="KAJ6044370.1"/>
    </source>
</evidence>
<protein>
    <submittedName>
        <fullName evidence="1">Uncharacterized protein</fullName>
    </submittedName>
</protein>